<organism evidence="1 2">
    <name type="scientific">Pasteurella canis</name>
    <dbReference type="NCBI Taxonomy" id="753"/>
    <lineage>
        <taxon>Bacteria</taxon>
        <taxon>Pseudomonadati</taxon>
        <taxon>Pseudomonadota</taxon>
        <taxon>Gammaproteobacteria</taxon>
        <taxon>Pasteurellales</taxon>
        <taxon>Pasteurellaceae</taxon>
        <taxon>Pasteurella</taxon>
    </lineage>
</organism>
<dbReference type="InterPro" id="IPR043129">
    <property type="entry name" value="ATPase_NBD"/>
</dbReference>
<evidence type="ECO:0000313" key="1">
    <source>
        <dbReference type="EMBL" id="SUC11099.1"/>
    </source>
</evidence>
<accession>A0A379EXH3</accession>
<dbReference type="RefSeq" id="WP_115323517.1">
    <property type="nucleotide sequence ID" value="NZ_UGTV01000015.1"/>
</dbReference>
<dbReference type="EMBL" id="UGTV01000015">
    <property type="protein sequence ID" value="SUC11099.1"/>
    <property type="molecule type" value="Genomic_DNA"/>
</dbReference>
<evidence type="ECO:0000313" key="2">
    <source>
        <dbReference type="Proteomes" id="UP000254704"/>
    </source>
</evidence>
<name>A0A379EXH3_9PAST</name>
<proteinExistence type="predicted"/>
<dbReference type="SUPFAM" id="SSF53067">
    <property type="entry name" value="Actin-like ATPase domain"/>
    <property type="match status" value="1"/>
</dbReference>
<gene>
    <name evidence="1" type="primary">comA</name>
    <name evidence="1" type="ORF">NCTC11621_02182</name>
</gene>
<sequence length="261" mass="30596">MWQLSMTLIQVGVWRRGQNIEFVWLDMEHKPQKFCTTIEMLAEAKNKILICLASKQKIHLSFITAISPHQIWTKSILLPQQLNEQECEQQCQFILEQELSIPLSNLWFDYYADMVQQGFQITLFAVQKSIAQQYLTELSVLNIDVLDNLAHSILRAFQFLMPTVQSINTLFLYQDEQSCIALEEQRYQLLVLQKTHSDLTALYTQFCQRYEHQPKQVIVYRIHAQDVLPPDWTELHTTLPIIALGSALWRKRLSNELGDDK</sequence>
<dbReference type="Proteomes" id="UP000254704">
    <property type="component" value="Unassembled WGS sequence"/>
</dbReference>
<dbReference type="AlphaFoldDB" id="A0A379EXH3"/>
<reference evidence="1 2" key="1">
    <citation type="submission" date="2018-06" db="EMBL/GenBank/DDBJ databases">
        <authorList>
            <consortium name="Pathogen Informatics"/>
            <person name="Doyle S."/>
        </authorList>
    </citation>
    <scope>NUCLEOTIDE SEQUENCE [LARGE SCALE GENOMIC DNA]</scope>
    <source>
        <strain evidence="1 2">NCTC11621</strain>
    </source>
</reference>
<protein>
    <submittedName>
        <fullName evidence="1">Competence protein A</fullName>
    </submittedName>
</protein>